<gene>
    <name evidence="1" type="ORF">AUP42_17835</name>
</gene>
<sequence>MNKLRVFGPLCKVGEAESSLGVFARQSQEFPVPCLGNVTVFVTKSVKIEQCSLGIAGSGFDYSRALF</sequence>
<dbReference type="AlphaFoldDB" id="A0A154L704"/>
<organism evidence="1 2">
    <name type="scientific">Thalassospira lucentensis</name>
    <dbReference type="NCBI Taxonomy" id="168935"/>
    <lineage>
        <taxon>Bacteria</taxon>
        <taxon>Pseudomonadati</taxon>
        <taxon>Pseudomonadota</taxon>
        <taxon>Alphaproteobacteria</taxon>
        <taxon>Rhodospirillales</taxon>
        <taxon>Thalassospiraceae</taxon>
        <taxon>Thalassospira</taxon>
    </lineage>
</organism>
<dbReference type="EMBL" id="LPVY01000008">
    <property type="protein sequence ID" value="KZB65819.1"/>
    <property type="molecule type" value="Genomic_DNA"/>
</dbReference>
<protein>
    <submittedName>
        <fullName evidence="1">Uncharacterized protein</fullName>
    </submittedName>
</protein>
<evidence type="ECO:0000313" key="1">
    <source>
        <dbReference type="EMBL" id="KZB65819.1"/>
    </source>
</evidence>
<name>A0A154L704_9PROT</name>
<dbReference type="RefSeq" id="WP_062951330.1">
    <property type="nucleotide sequence ID" value="NZ_LPVY01000008.1"/>
</dbReference>
<dbReference type="Proteomes" id="UP000076335">
    <property type="component" value="Unassembled WGS sequence"/>
</dbReference>
<comment type="caution">
    <text evidence="1">The sequence shown here is derived from an EMBL/GenBank/DDBJ whole genome shotgun (WGS) entry which is preliminary data.</text>
</comment>
<accession>A0A154L704</accession>
<evidence type="ECO:0000313" key="2">
    <source>
        <dbReference type="Proteomes" id="UP000076335"/>
    </source>
</evidence>
<reference evidence="1 2" key="1">
    <citation type="submission" date="2015-12" db="EMBL/GenBank/DDBJ databases">
        <title>Genome sequence of Thalassospira lucentensis MCCC 1A02072.</title>
        <authorList>
            <person name="Lu L."/>
            <person name="Lai Q."/>
            <person name="Shao Z."/>
            <person name="Qian P."/>
        </authorList>
    </citation>
    <scope>NUCLEOTIDE SEQUENCE [LARGE SCALE GENOMIC DNA]</scope>
    <source>
        <strain evidence="1 2">MCCC 1A02072</strain>
    </source>
</reference>
<proteinExistence type="predicted"/>